<dbReference type="InterPro" id="IPR001387">
    <property type="entry name" value="Cro/C1-type_HTH"/>
</dbReference>
<comment type="caution">
    <text evidence="9">The sequence shown here is derived from an EMBL/GenBank/DDBJ whole genome shotgun (WGS) entry which is preliminary data.</text>
</comment>
<evidence type="ECO:0000256" key="7">
    <source>
        <dbReference type="SAM" id="MobiDB-lite"/>
    </source>
</evidence>
<dbReference type="Pfam" id="PF01381">
    <property type="entry name" value="HTH_3"/>
    <property type="match status" value="1"/>
</dbReference>
<dbReference type="PROSITE" id="PS50943">
    <property type="entry name" value="HTH_CROC1"/>
    <property type="match status" value="1"/>
</dbReference>
<reference evidence="9 10" key="1">
    <citation type="submission" date="2016-04" db="EMBL/GenBank/DDBJ databases">
        <title>Multiple horizontal gene transfer events from other fungi enriched the ability of the initially mycotrophic fungus Trichoderma (Ascomycota) to feed on dead plant biomass.</title>
        <authorList>
            <person name="Atanasova L."/>
            <person name="Chenthamara K."/>
            <person name="Zhang J."/>
            <person name="Grujic M."/>
            <person name="Henrissat B."/>
            <person name="Kuo A."/>
            <person name="Aertz A."/>
            <person name="Salamov A."/>
            <person name="Lipzen A."/>
            <person name="Labutti K."/>
            <person name="Barry K."/>
            <person name="Miao Y."/>
            <person name="Rahimi M.J."/>
            <person name="Shen Q."/>
            <person name="Grigoriev I.V."/>
            <person name="Kubicek C.P."/>
            <person name="Druzhinina I.S."/>
        </authorList>
    </citation>
    <scope>NUCLEOTIDE SEQUENCE [LARGE SCALE GENOMIC DNA]</scope>
    <source>
        <strain evidence="9 10">NJAU 4742</strain>
    </source>
</reference>
<evidence type="ECO:0000256" key="6">
    <source>
        <dbReference type="ARBA" id="ARBA00035107"/>
    </source>
</evidence>
<dbReference type="EMBL" id="LVVK01000022">
    <property type="protein sequence ID" value="OPB37140.1"/>
    <property type="molecule type" value="Genomic_DNA"/>
</dbReference>
<organism evidence="9 10">
    <name type="scientific">Trichoderma guizhouense</name>
    <dbReference type="NCBI Taxonomy" id="1491466"/>
    <lineage>
        <taxon>Eukaryota</taxon>
        <taxon>Fungi</taxon>
        <taxon>Dikarya</taxon>
        <taxon>Ascomycota</taxon>
        <taxon>Pezizomycotina</taxon>
        <taxon>Sordariomycetes</taxon>
        <taxon>Hypocreomycetidae</taxon>
        <taxon>Hypocreales</taxon>
        <taxon>Hypocreaceae</taxon>
        <taxon>Trichoderma</taxon>
    </lineage>
</organism>
<evidence type="ECO:0000256" key="2">
    <source>
        <dbReference type="ARBA" id="ARBA00014317"/>
    </source>
</evidence>
<proteinExistence type="inferred from homology"/>
<dbReference type="AlphaFoldDB" id="A0A1T3C7S6"/>
<gene>
    <name evidence="9" type="ORF">A0O28_0040520</name>
</gene>
<dbReference type="OrthoDB" id="10253401at2759"/>
<keyword evidence="10" id="KW-1185">Reference proteome</keyword>
<keyword evidence="5" id="KW-0804">Transcription</keyword>
<keyword evidence="3" id="KW-0805">Transcription regulation</keyword>
<evidence type="ECO:0000256" key="4">
    <source>
        <dbReference type="ARBA" id="ARBA00023125"/>
    </source>
</evidence>
<dbReference type="InterPro" id="IPR013729">
    <property type="entry name" value="MBF1_N"/>
</dbReference>
<evidence type="ECO:0000313" key="10">
    <source>
        <dbReference type="Proteomes" id="UP000191004"/>
    </source>
</evidence>
<evidence type="ECO:0000256" key="5">
    <source>
        <dbReference type="ARBA" id="ARBA00023163"/>
    </source>
</evidence>
<dbReference type="InterPro" id="IPR010982">
    <property type="entry name" value="Lambda_DNA-bd_dom_sf"/>
</dbReference>
<name>A0A1T3C7S6_9HYPO</name>
<dbReference type="SUPFAM" id="SSF47413">
    <property type="entry name" value="lambda repressor-like DNA-binding domains"/>
    <property type="match status" value="1"/>
</dbReference>
<dbReference type="SMART" id="SM00530">
    <property type="entry name" value="HTH_XRE"/>
    <property type="match status" value="1"/>
</dbReference>
<feature type="domain" description="HTH cro/C1-type" evidence="8">
    <location>
        <begin position="98"/>
        <end position="143"/>
    </location>
</feature>
<dbReference type="Proteomes" id="UP000191004">
    <property type="component" value="Unassembled WGS sequence"/>
</dbReference>
<evidence type="ECO:0000313" key="9">
    <source>
        <dbReference type="EMBL" id="OPB37140.1"/>
    </source>
</evidence>
<dbReference type="PANTHER" id="PTHR10245">
    <property type="entry name" value="ENDOTHELIAL DIFFERENTIATION-RELATED FACTOR 1 MULTIPROTEIN BRIDGING FACTOR 1"/>
    <property type="match status" value="1"/>
</dbReference>
<dbReference type="PANTHER" id="PTHR10245:SF15">
    <property type="entry name" value="ENDOTHELIAL DIFFERENTIATION-RELATED FACTOR 1"/>
    <property type="match status" value="1"/>
</dbReference>
<keyword evidence="4" id="KW-0238">DNA-binding</keyword>
<evidence type="ECO:0000256" key="1">
    <source>
        <dbReference type="ARBA" id="ARBA00009802"/>
    </source>
</evidence>
<protein>
    <recommendedName>
        <fullName evidence="2">Multiprotein-bridging factor 1</fullName>
    </recommendedName>
</protein>
<evidence type="ECO:0000256" key="3">
    <source>
        <dbReference type="ARBA" id="ARBA00023015"/>
    </source>
</evidence>
<dbReference type="GO" id="GO:0003677">
    <property type="term" value="F:DNA binding"/>
    <property type="evidence" value="ECO:0007669"/>
    <property type="project" value="UniProtKB-KW"/>
</dbReference>
<sequence length="155" mass="16440">MSNQDWDSATKIGSRVRGPGASDRETVIRGKSALNAAQRSGAAISTEKKYAGANTASGTEGQRLTKVDRSDDIIKPKTVGKEVGKAIEQGRQKFEPTMTQAALGKQIGETAATVASYERGTATPDQTILSKMERVLNVKLRGANIGAPRLGPKKK</sequence>
<accession>A0A1T3C7S6</accession>
<comment type="similarity">
    <text evidence="1">Belongs to the MBF1 family.</text>
</comment>
<dbReference type="GO" id="GO:0005634">
    <property type="term" value="C:nucleus"/>
    <property type="evidence" value="ECO:0007669"/>
    <property type="project" value="TreeGrafter"/>
</dbReference>
<dbReference type="CDD" id="cd00093">
    <property type="entry name" value="HTH_XRE"/>
    <property type="match status" value="1"/>
</dbReference>
<dbReference type="Gene3D" id="1.10.260.40">
    <property type="entry name" value="lambda repressor-like DNA-binding domains"/>
    <property type="match status" value="1"/>
</dbReference>
<evidence type="ECO:0000259" key="8">
    <source>
        <dbReference type="PROSITE" id="PS50943"/>
    </source>
</evidence>
<comment type="function">
    <text evidence="6">Transcriptional coactivator that stimulates GCN4-dependent transcriptional activity by bridging the DNA-binding region of GCN4 and TBP (SPT15), thereby recruiting TBP to GCN4-bound promoters. Involved in induction of the ribosome quality control (RQC) pathway; a pathway that degrades nascent peptide chains during problematic translation. Required to prevent stalled ribosomes from frameshifting.</text>
</comment>
<feature type="region of interest" description="Disordered" evidence="7">
    <location>
        <begin position="1"/>
        <end position="67"/>
    </location>
</feature>
<dbReference type="Pfam" id="PF08523">
    <property type="entry name" value="MBF1"/>
    <property type="match status" value="1"/>
</dbReference>